<evidence type="ECO:0000313" key="2">
    <source>
        <dbReference type="EMBL" id="MBD5771926.1"/>
    </source>
</evidence>
<accession>A0ABR8P0V5</accession>
<dbReference type="InterPro" id="IPR013766">
    <property type="entry name" value="Thioredoxin_domain"/>
</dbReference>
<dbReference type="PROSITE" id="PS51352">
    <property type="entry name" value="THIOREDOXIN_2"/>
    <property type="match status" value="1"/>
</dbReference>
<dbReference type="Gene3D" id="3.40.30.10">
    <property type="entry name" value="Glutaredoxin"/>
    <property type="match status" value="1"/>
</dbReference>
<organism evidence="2 3">
    <name type="scientific">Marinomonas colpomeniae</name>
    <dbReference type="NCBI Taxonomy" id="2774408"/>
    <lineage>
        <taxon>Bacteria</taxon>
        <taxon>Pseudomonadati</taxon>
        <taxon>Pseudomonadota</taxon>
        <taxon>Gammaproteobacteria</taxon>
        <taxon>Oceanospirillales</taxon>
        <taxon>Oceanospirillaceae</taxon>
        <taxon>Marinomonas</taxon>
    </lineage>
</organism>
<protein>
    <submittedName>
        <fullName evidence="2">Redoxin domain-containing protein</fullName>
    </submittedName>
</protein>
<proteinExistence type="predicted"/>
<reference evidence="2 3" key="1">
    <citation type="submission" date="2020-09" db="EMBL/GenBank/DDBJ databases">
        <title>Marinomonas sp. nov., isolated from the cysticercosis algae of Qingdao, China.</title>
        <authorList>
            <person name="Sun X."/>
        </authorList>
    </citation>
    <scope>NUCLEOTIDE SEQUENCE [LARGE SCALE GENOMIC DNA]</scope>
    <source>
        <strain evidence="2 3">SM2066</strain>
    </source>
</reference>
<dbReference type="InterPro" id="IPR036249">
    <property type="entry name" value="Thioredoxin-like_sf"/>
</dbReference>
<keyword evidence="3" id="KW-1185">Reference proteome</keyword>
<feature type="domain" description="Thioredoxin" evidence="1">
    <location>
        <begin position="6"/>
        <end position="164"/>
    </location>
</feature>
<evidence type="ECO:0000259" key="1">
    <source>
        <dbReference type="PROSITE" id="PS51352"/>
    </source>
</evidence>
<dbReference type="EMBL" id="JACYFC010000004">
    <property type="protein sequence ID" value="MBD5771926.1"/>
    <property type="molecule type" value="Genomic_DNA"/>
</dbReference>
<sequence length="174" mass="19009">MKSQKIDAGAIFPPFSAVSVEEGTTLDIGAASGKWQLVVVYRGKHCPRCKKYLNTLEQMQSEWVDAGLDIMVVSADSREKAEADVAEFGWTFPVACELPESEMRKLGLYISDPINESEADGRFAEPAVFCIRPDGGLQIVSISNSPAARPDLAELLSGMVFNIKNDRPVRGMVI</sequence>
<comment type="caution">
    <text evidence="2">The sequence shown here is derived from an EMBL/GenBank/DDBJ whole genome shotgun (WGS) entry which is preliminary data.</text>
</comment>
<dbReference type="InterPro" id="IPR000866">
    <property type="entry name" value="AhpC/TSA"/>
</dbReference>
<evidence type="ECO:0000313" key="3">
    <source>
        <dbReference type="Proteomes" id="UP000604161"/>
    </source>
</evidence>
<dbReference type="SUPFAM" id="SSF52833">
    <property type="entry name" value="Thioredoxin-like"/>
    <property type="match status" value="1"/>
</dbReference>
<dbReference type="Proteomes" id="UP000604161">
    <property type="component" value="Unassembled WGS sequence"/>
</dbReference>
<dbReference type="Pfam" id="PF00578">
    <property type="entry name" value="AhpC-TSA"/>
    <property type="match status" value="1"/>
</dbReference>
<gene>
    <name evidence="2" type="ORF">IF202_12805</name>
</gene>
<name>A0ABR8P0V5_9GAMM</name>
<dbReference type="RefSeq" id="WP_191595316.1">
    <property type="nucleotide sequence ID" value="NZ_JACYFC010000004.1"/>
</dbReference>